<evidence type="ECO:0000256" key="8">
    <source>
        <dbReference type="SAM" id="SignalP"/>
    </source>
</evidence>
<dbReference type="Gene3D" id="2.40.170.20">
    <property type="entry name" value="TonB-dependent receptor, beta-barrel domain"/>
    <property type="match status" value="1"/>
</dbReference>
<dbReference type="InterPro" id="IPR039426">
    <property type="entry name" value="TonB-dep_rcpt-like"/>
</dbReference>
<dbReference type="Pfam" id="PF13715">
    <property type="entry name" value="CarbopepD_reg_2"/>
    <property type="match status" value="1"/>
</dbReference>
<evidence type="ECO:0000313" key="10">
    <source>
        <dbReference type="EMBL" id="XBQ21751.1"/>
    </source>
</evidence>
<dbReference type="RefSeq" id="WP_349350973.1">
    <property type="nucleotide sequence ID" value="NZ_CP157804.1"/>
</dbReference>
<feature type="chain" id="PRO_5043470536" evidence="8">
    <location>
        <begin position="25"/>
        <end position="1034"/>
    </location>
</feature>
<dbReference type="Gene3D" id="2.170.130.10">
    <property type="entry name" value="TonB-dependent receptor, plug domain"/>
    <property type="match status" value="1"/>
</dbReference>
<evidence type="ECO:0000256" key="6">
    <source>
        <dbReference type="ARBA" id="ARBA00023237"/>
    </source>
</evidence>
<sequence>MRTKQTLWLAVLFMAIFCGFSANAQQRITVEGTVTDAETGQPLPGVTVVEQGTTNGTSADFDGNYTIEVASNGVLIFSSVGYAAQNVPVNGRTQIDLALSVDSQQLDEVVIVGYGTQSSRKVTGAVQQLNTQELADLPVPQITQKLQGRLVGVQINQTTGRPGEGVQVRVRGQASILAGSDPLYVVDGFPIVGDISTINPDEIESISVLKDAASTSLYGSRAANGVVLITTKTGKTERGELSVNYFGGVQTVPQQGRPDMMNAREFAQFKKESAEDLGVPVPEPFQNPEQYGEGFDWYDGMFRTAAIQSLNLTWSSRTERSSHAIVAGYFDQEGVMINSDFKRYSMRANSSFKLGKKVNLGLSVAPTYTIDNIPNSDGAFYSGNVDGVAGGGLINNALLTWPIFPFQNEDGSYPPTAFTPGISAFPTPNWVYAANEITNETRETRILANLFLDYEIIDGLKFKTTINGDFGQTNFFSFSPSTVSNVFTALPPVIATSTRRQNEYLSWLNENTLTYTKTFGDHSIELLAGAAYQKFDGETSQLRLSNFPDDRVQTIQSALNIERGASFNNINEWSLTSYFSRFNYDYKGKYLFTLALRRDGSSRFGSENRWGNFPSASAGWVFSDEDFMQGVDWLSFGKVRASYGVIGNNNIGNFTQFALVDNSLNAVFGNSIVSGAAVTTLGNNNLGWERTNQFDIGLDLRLFDGRVEFIYDYYKKNTTDLLFNVDIPQESGFTNFNDNVGEIEFWGHEVALITRNFASEDFTWTSNFNIAFNRNRVVSLAEGVDRIFSGAGNYQSITRPGEPLGQFWGLIWDGVYDNQAEFDSSPVAAESQVGTIKFADVNGDGVITFGGNEDDRTVIGNPFPDYIFGFTNDFKYKNWDATIVMQGSIGNDIAVTSDQGTTNLDGVFNVLRDVQDRWRSPENPGSGRYGKTTAATFMERDWFSTRFIEDGSYLAVRNITVGYNFPLKEDFFLKRARLYGSVQNAFMFTGYRGVNPDVSTTQTGAGQLNALALGYDWAAYPLPRTFTLGFNLSF</sequence>
<evidence type="ECO:0000256" key="2">
    <source>
        <dbReference type="ARBA" id="ARBA00022448"/>
    </source>
</evidence>
<evidence type="ECO:0000259" key="9">
    <source>
        <dbReference type="Pfam" id="PF07715"/>
    </source>
</evidence>
<dbReference type="FunFam" id="2.170.130.10:FF:000008">
    <property type="entry name" value="SusC/RagA family TonB-linked outer membrane protein"/>
    <property type="match status" value="1"/>
</dbReference>
<dbReference type="GO" id="GO:0009279">
    <property type="term" value="C:cell outer membrane"/>
    <property type="evidence" value="ECO:0007669"/>
    <property type="project" value="UniProtKB-SubCell"/>
</dbReference>
<dbReference type="SUPFAM" id="SSF56935">
    <property type="entry name" value="Porins"/>
    <property type="match status" value="1"/>
</dbReference>
<keyword evidence="5 7" id="KW-0472">Membrane</keyword>
<dbReference type="NCBIfam" id="TIGR04056">
    <property type="entry name" value="OMP_RagA_SusC"/>
    <property type="match status" value="1"/>
</dbReference>
<accession>A0AAU7MU08</accession>
<protein>
    <submittedName>
        <fullName evidence="10">TonB-dependent receptor</fullName>
    </submittedName>
</protein>
<comment type="subcellular location">
    <subcellularLocation>
        <location evidence="1 7">Cell outer membrane</location>
        <topology evidence="1 7">Multi-pass membrane protein</topology>
    </subcellularLocation>
</comment>
<dbReference type="NCBIfam" id="TIGR04057">
    <property type="entry name" value="SusC_RagA_signa"/>
    <property type="match status" value="1"/>
</dbReference>
<dbReference type="InterPro" id="IPR008969">
    <property type="entry name" value="CarboxyPept-like_regulatory"/>
</dbReference>
<dbReference type="AlphaFoldDB" id="A0AAU7MU08"/>
<evidence type="ECO:0000256" key="1">
    <source>
        <dbReference type="ARBA" id="ARBA00004571"/>
    </source>
</evidence>
<evidence type="ECO:0000256" key="4">
    <source>
        <dbReference type="ARBA" id="ARBA00022692"/>
    </source>
</evidence>
<dbReference type="InterPro" id="IPR036942">
    <property type="entry name" value="Beta-barrel_TonB_sf"/>
</dbReference>
<dbReference type="Gene3D" id="2.60.40.1120">
    <property type="entry name" value="Carboxypeptidase-like, regulatory domain"/>
    <property type="match status" value="1"/>
</dbReference>
<dbReference type="KEGG" id="fld:ABNE31_09065"/>
<reference evidence="10" key="1">
    <citation type="submission" date="2024-05" db="EMBL/GenBank/DDBJ databases">
        <title>Draft Genome Sequences of Flagellimonas sp. MMG031 and Marinobacter sp. MMG032 Isolated from the dinoflagellate Symbiodinium pilosum.</title>
        <authorList>
            <person name="Shikuma N.J."/>
            <person name="Farrell M.V."/>
        </authorList>
    </citation>
    <scope>NUCLEOTIDE SEQUENCE</scope>
    <source>
        <strain evidence="10">MMG031</strain>
    </source>
</reference>
<evidence type="ECO:0000256" key="5">
    <source>
        <dbReference type="ARBA" id="ARBA00023136"/>
    </source>
</evidence>
<dbReference type="SUPFAM" id="SSF49464">
    <property type="entry name" value="Carboxypeptidase regulatory domain-like"/>
    <property type="match status" value="1"/>
</dbReference>
<evidence type="ECO:0000256" key="7">
    <source>
        <dbReference type="PROSITE-ProRule" id="PRU01360"/>
    </source>
</evidence>
<keyword evidence="4 7" id="KW-0812">Transmembrane</keyword>
<keyword evidence="8" id="KW-0732">Signal</keyword>
<dbReference type="PROSITE" id="PS52016">
    <property type="entry name" value="TONB_DEPENDENT_REC_3"/>
    <property type="match status" value="1"/>
</dbReference>
<feature type="signal peptide" evidence="8">
    <location>
        <begin position="1"/>
        <end position="24"/>
    </location>
</feature>
<gene>
    <name evidence="10" type="ORF">ABNE31_09065</name>
</gene>
<dbReference type="EMBL" id="CP157804">
    <property type="protein sequence ID" value="XBQ21751.1"/>
    <property type="molecule type" value="Genomic_DNA"/>
</dbReference>
<feature type="domain" description="TonB-dependent receptor plug" evidence="9">
    <location>
        <begin position="120"/>
        <end position="226"/>
    </location>
</feature>
<keyword evidence="10" id="KW-0675">Receptor</keyword>
<comment type="similarity">
    <text evidence="7">Belongs to the TonB-dependent receptor family.</text>
</comment>
<keyword evidence="3 7" id="KW-1134">Transmembrane beta strand</keyword>
<keyword evidence="2 7" id="KW-0813">Transport</keyword>
<dbReference type="InterPro" id="IPR012910">
    <property type="entry name" value="Plug_dom"/>
</dbReference>
<dbReference type="InterPro" id="IPR023996">
    <property type="entry name" value="TonB-dep_OMP_SusC/RagA"/>
</dbReference>
<evidence type="ECO:0000256" key="3">
    <source>
        <dbReference type="ARBA" id="ARBA00022452"/>
    </source>
</evidence>
<organism evidence="10">
    <name type="scientific">Flagellimonas sp. MMG031</name>
    <dbReference type="NCBI Taxonomy" id="3158549"/>
    <lineage>
        <taxon>Bacteria</taxon>
        <taxon>Pseudomonadati</taxon>
        <taxon>Bacteroidota</taxon>
        <taxon>Flavobacteriia</taxon>
        <taxon>Flavobacteriales</taxon>
        <taxon>Flavobacteriaceae</taxon>
        <taxon>Flagellimonas</taxon>
    </lineage>
</organism>
<keyword evidence="6 7" id="KW-0998">Cell outer membrane</keyword>
<dbReference type="InterPro" id="IPR023997">
    <property type="entry name" value="TonB-dep_OMP_SusC/RagA_CS"/>
</dbReference>
<name>A0AAU7MU08_9FLAO</name>
<dbReference type="InterPro" id="IPR037066">
    <property type="entry name" value="Plug_dom_sf"/>
</dbReference>
<proteinExistence type="inferred from homology"/>
<dbReference type="Pfam" id="PF07715">
    <property type="entry name" value="Plug"/>
    <property type="match status" value="1"/>
</dbReference>